<evidence type="ECO:0000256" key="1">
    <source>
        <dbReference type="SAM" id="MobiDB-lite"/>
    </source>
</evidence>
<dbReference type="Proteomes" id="UP000652761">
    <property type="component" value="Unassembled WGS sequence"/>
</dbReference>
<sequence length="127" mass="14088">MDVNSPYQSWGTSWADQWDSGQDPAPAAGKSKKGAGLEKTKKAATAGVKRVKEGTGQGLQWIKDKFSSHKKSKEKQYNGVSKTSKSFPHSLAYFSHTFNWPEELNPKVVSPSFHKRGPQSQFYALDP</sequence>
<accession>A0A843U3U8</accession>
<name>A0A843U3U8_COLES</name>
<evidence type="ECO:0000313" key="3">
    <source>
        <dbReference type="Proteomes" id="UP000652761"/>
    </source>
</evidence>
<evidence type="ECO:0000313" key="2">
    <source>
        <dbReference type="EMBL" id="MQL78201.1"/>
    </source>
</evidence>
<dbReference type="AlphaFoldDB" id="A0A843U3U8"/>
<dbReference type="EMBL" id="NMUH01000388">
    <property type="protein sequence ID" value="MQL78201.1"/>
    <property type="molecule type" value="Genomic_DNA"/>
</dbReference>
<dbReference type="PANTHER" id="PTHR33386:SF5">
    <property type="entry name" value="OS02G0740600 PROTEIN"/>
    <property type="match status" value="1"/>
</dbReference>
<organism evidence="2 3">
    <name type="scientific">Colocasia esculenta</name>
    <name type="common">Wild taro</name>
    <name type="synonym">Arum esculentum</name>
    <dbReference type="NCBI Taxonomy" id="4460"/>
    <lineage>
        <taxon>Eukaryota</taxon>
        <taxon>Viridiplantae</taxon>
        <taxon>Streptophyta</taxon>
        <taxon>Embryophyta</taxon>
        <taxon>Tracheophyta</taxon>
        <taxon>Spermatophyta</taxon>
        <taxon>Magnoliopsida</taxon>
        <taxon>Liliopsida</taxon>
        <taxon>Araceae</taxon>
        <taxon>Aroideae</taxon>
        <taxon>Colocasieae</taxon>
        <taxon>Colocasia</taxon>
    </lineage>
</organism>
<feature type="region of interest" description="Disordered" evidence="1">
    <location>
        <begin position="1"/>
        <end position="51"/>
    </location>
</feature>
<keyword evidence="3" id="KW-1185">Reference proteome</keyword>
<dbReference type="PANTHER" id="PTHR33386">
    <property type="entry name" value="OS02G0740600 PROTEIN"/>
    <property type="match status" value="1"/>
</dbReference>
<feature type="compositionally biased region" description="Polar residues" evidence="1">
    <location>
        <begin position="1"/>
        <end position="15"/>
    </location>
</feature>
<dbReference type="OrthoDB" id="1905524at2759"/>
<gene>
    <name evidence="2" type="ORF">Taro_010644</name>
</gene>
<comment type="caution">
    <text evidence="2">The sequence shown here is derived from an EMBL/GenBank/DDBJ whole genome shotgun (WGS) entry which is preliminary data.</text>
</comment>
<protein>
    <submittedName>
        <fullName evidence="2">Uncharacterized protein</fullName>
    </submittedName>
</protein>
<proteinExistence type="predicted"/>
<reference evidence="2" key="1">
    <citation type="submission" date="2017-07" db="EMBL/GenBank/DDBJ databases">
        <title>Taro Niue Genome Assembly and Annotation.</title>
        <authorList>
            <person name="Atibalentja N."/>
            <person name="Keating K."/>
            <person name="Fields C.J."/>
        </authorList>
    </citation>
    <scope>NUCLEOTIDE SEQUENCE</scope>
    <source>
        <strain evidence="2">Niue_2</strain>
        <tissue evidence="2">Leaf</tissue>
    </source>
</reference>